<keyword evidence="1" id="KW-0472">Membrane</keyword>
<feature type="transmembrane region" description="Helical" evidence="1">
    <location>
        <begin position="215"/>
        <end position="238"/>
    </location>
</feature>
<gene>
    <name evidence="2" type="ORF">ACH4OY_07350</name>
</gene>
<evidence type="ECO:0000256" key="1">
    <source>
        <dbReference type="SAM" id="Phobius"/>
    </source>
</evidence>
<accession>A0ABW7SFN5</accession>
<evidence type="ECO:0000313" key="2">
    <source>
        <dbReference type="EMBL" id="MFI0792498.1"/>
    </source>
</evidence>
<keyword evidence="3" id="KW-1185">Reference proteome</keyword>
<protein>
    <submittedName>
        <fullName evidence="2">Uncharacterized protein</fullName>
    </submittedName>
</protein>
<dbReference type="Proteomes" id="UP001611075">
    <property type="component" value="Unassembled WGS sequence"/>
</dbReference>
<feature type="transmembrane region" description="Helical" evidence="1">
    <location>
        <begin position="124"/>
        <end position="144"/>
    </location>
</feature>
<keyword evidence="1" id="KW-0812">Transmembrane</keyword>
<proteinExistence type="predicted"/>
<dbReference type="EMBL" id="JBIRPU010000003">
    <property type="protein sequence ID" value="MFI0792498.1"/>
    <property type="molecule type" value="Genomic_DNA"/>
</dbReference>
<feature type="transmembrane region" description="Helical" evidence="1">
    <location>
        <begin position="72"/>
        <end position="90"/>
    </location>
</feature>
<comment type="caution">
    <text evidence="2">The sequence shown here is derived from an EMBL/GenBank/DDBJ whole genome shotgun (WGS) entry which is preliminary data.</text>
</comment>
<sequence length="245" mass="25682">MTELETLNGRSVLRRQALPPVLAGLALGVTAFSVDLAPEAVGRFLVPVVSSGFAWGVVALAVSYFAATRRSALVAGVGTLVLATLIYYGLVVSLSRRWHHEFGSSGPEGPVSLDGLISVARASAFWLLGALFGGLVLGCLANAVRVGSARNASIALGVAFGLLTGEAAYAIFHVLFIWVGPVESFVRARVGSAAVQFVLAAAAALMAFRRRRQLVSLWVLLMAAAVSTVANVAIWHLIELVRTTL</sequence>
<feature type="transmembrane region" description="Helical" evidence="1">
    <location>
        <begin position="190"/>
        <end position="208"/>
    </location>
</feature>
<evidence type="ECO:0000313" key="3">
    <source>
        <dbReference type="Proteomes" id="UP001611075"/>
    </source>
</evidence>
<reference evidence="2 3" key="1">
    <citation type="submission" date="2024-10" db="EMBL/GenBank/DDBJ databases">
        <title>The Natural Products Discovery Center: Release of the First 8490 Sequenced Strains for Exploring Actinobacteria Biosynthetic Diversity.</title>
        <authorList>
            <person name="Kalkreuter E."/>
            <person name="Kautsar S.A."/>
            <person name="Yang D."/>
            <person name="Bader C.D."/>
            <person name="Teijaro C.N."/>
            <person name="Fluegel L."/>
            <person name="Davis C.M."/>
            <person name="Simpson J.R."/>
            <person name="Lauterbach L."/>
            <person name="Steele A.D."/>
            <person name="Gui C."/>
            <person name="Meng S."/>
            <person name="Li G."/>
            <person name="Viehrig K."/>
            <person name="Ye F."/>
            <person name="Su P."/>
            <person name="Kiefer A.F."/>
            <person name="Nichols A."/>
            <person name="Cepeda A.J."/>
            <person name="Yan W."/>
            <person name="Fan B."/>
            <person name="Jiang Y."/>
            <person name="Adhikari A."/>
            <person name="Zheng C.-J."/>
            <person name="Schuster L."/>
            <person name="Cowan T.M."/>
            <person name="Smanski M.J."/>
            <person name="Chevrette M.G."/>
            <person name="De Carvalho L.P.S."/>
            <person name="Shen B."/>
        </authorList>
    </citation>
    <scope>NUCLEOTIDE SEQUENCE [LARGE SCALE GENOMIC DNA]</scope>
    <source>
        <strain evidence="2 3">NPDC021253</strain>
    </source>
</reference>
<feature type="transmembrane region" description="Helical" evidence="1">
    <location>
        <begin position="21"/>
        <end position="38"/>
    </location>
</feature>
<dbReference type="RefSeq" id="WP_396677194.1">
    <property type="nucleotide sequence ID" value="NZ_JBIRPU010000003.1"/>
</dbReference>
<organism evidence="2 3">
    <name type="scientific">Micromonospora rubida</name>
    <dbReference type="NCBI Taxonomy" id="2697657"/>
    <lineage>
        <taxon>Bacteria</taxon>
        <taxon>Bacillati</taxon>
        <taxon>Actinomycetota</taxon>
        <taxon>Actinomycetes</taxon>
        <taxon>Micromonosporales</taxon>
        <taxon>Micromonosporaceae</taxon>
        <taxon>Micromonospora</taxon>
    </lineage>
</organism>
<name>A0ABW7SFN5_9ACTN</name>
<feature type="transmembrane region" description="Helical" evidence="1">
    <location>
        <begin position="156"/>
        <end position="178"/>
    </location>
</feature>
<keyword evidence="1" id="KW-1133">Transmembrane helix</keyword>
<feature type="transmembrane region" description="Helical" evidence="1">
    <location>
        <begin position="44"/>
        <end position="65"/>
    </location>
</feature>